<gene>
    <name evidence="3" type="primary">dnaJ_2</name>
    <name evidence="3" type="ORF">McpAg1_11640</name>
</gene>
<dbReference type="GO" id="GO:0042026">
    <property type="term" value="P:protein refolding"/>
    <property type="evidence" value="ECO:0007669"/>
    <property type="project" value="TreeGrafter"/>
</dbReference>
<proteinExistence type="predicted"/>
<dbReference type="CDD" id="cd06257">
    <property type="entry name" value="DnaJ"/>
    <property type="match status" value="1"/>
</dbReference>
<evidence type="ECO:0000313" key="3">
    <source>
        <dbReference type="EMBL" id="MDV0441950.1"/>
    </source>
</evidence>
<name>A0AAE4SBW5_9EURY</name>
<dbReference type="SUPFAM" id="SSF49493">
    <property type="entry name" value="HSP40/DnaJ peptide-binding domain"/>
    <property type="match status" value="2"/>
</dbReference>
<dbReference type="PROSITE" id="PS50076">
    <property type="entry name" value="DNAJ_2"/>
    <property type="match status" value="1"/>
</dbReference>
<organism evidence="3 4">
    <name type="scientific">Methanorbis furvi</name>
    <dbReference type="NCBI Taxonomy" id="3028299"/>
    <lineage>
        <taxon>Archaea</taxon>
        <taxon>Methanobacteriati</taxon>
        <taxon>Methanobacteriota</taxon>
        <taxon>Stenosarchaea group</taxon>
        <taxon>Methanomicrobia</taxon>
        <taxon>Methanomicrobiales</taxon>
        <taxon>Methanocorpusculaceae</taxon>
        <taxon>Methanorbis</taxon>
    </lineage>
</organism>
<dbReference type="Proteomes" id="UP001273136">
    <property type="component" value="Unassembled WGS sequence"/>
</dbReference>
<evidence type="ECO:0000313" key="4">
    <source>
        <dbReference type="Proteomes" id="UP001273136"/>
    </source>
</evidence>
<dbReference type="InterPro" id="IPR036869">
    <property type="entry name" value="J_dom_sf"/>
</dbReference>
<dbReference type="PANTHER" id="PTHR43096:SF52">
    <property type="entry name" value="DNAJ HOMOLOG 1, MITOCHONDRIAL-RELATED"/>
    <property type="match status" value="1"/>
</dbReference>
<reference evidence="3" key="1">
    <citation type="submission" date="2023-06" db="EMBL/GenBank/DDBJ databases">
        <title>Genome sequence of Methancorpusculaceae sp. Ag1.</title>
        <authorList>
            <person name="Protasov E."/>
            <person name="Platt K."/>
            <person name="Poehlein A."/>
            <person name="Daniel R."/>
            <person name="Brune A."/>
        </authorList>
    </citation>
    <scope>NUCLEOTIDE SEQUENCE</scope>
    <source>
        <strain evidence="3">Ag1</strain>
    </source>
</reference>
<keyword evidence="1" id="KW-0143">Chaperone</keyword>
<protein>
    <submittedName>
        <fullName evidence="3">Chaperone protein DnaJ</fullName>
    </submittedName>
</protein>
<dbReference type="Pfam" id="PF00226">
    <property type="entry name" value="DnaJ"/>
    <property type="match status" value="1"/>
</dbReference>
<dbReference type="PRINTS" id="PR00625">
    <property type="entry name" value="JDOMAIN"/>
</dbReference>
<dbReference type="EMBL" id="JAWDKA010000005">
    <property type="protein sequence ID" value="MDV0441950.1"/>
    <property type="molecule type" value="Genomic_DNA"/>
</dbReference>
<dbReference type="SUPFAM" id="SSF46565">
    <property type="entry name" value="Chaperone J-domain"/>
    <property type="match status" value="1"/>
</dbReference>
<feature type="domain" description="J" evidence="2">
    <location>
        <begin position="12"/>
        <end position="81"/>
    </location>
</feature>
<dbReference type="PANTHER" id="PTHR43096">
    <property type="entry name" value="DNAJ HOMOLOG 1, MITOCHONDRIAL-RELATED"/>
    <property type="match status" value="1"/>
</dbReference>
<dbReference type="GO" id="GO:0005737">
    <property type="term" value="C:cytoplasm"/>
    <property type="evidence" value="ECO:0007669"/>
    <property type="project" value="TreeGrafter"/>
</dbReference>
<dbReference type="InterPro" id="IPR001623">
    <property type="entry name" value="DnaJ_domain"/>
</dbReference>
<dbReference type="Gene3D" id="1.10.287.110">
    <property type="entry name" value="DnaJ domain"/>
    <property type="match status" value="1"/>
</dbReference>
<dbReference type="Pfam" id="PF01556">
    <property type="entry name" value="DnaJ_C"/>
    <property type="match status" value="1"/>
</dbReference>
<keyword evidence="4" id="KW-1185">Reference proteome</keyword>
<dbReference type="GO" id="GO:0051082">
    <property type="term" value="F:unfolded protein binding"/>
    <property type="evidence" value="ECO:0007669"/>
    <property type="project" value="InterPro"/>
</dbReference>
<dbReference type="SMART" id="SM00271">
    <property type="entry name" value="DnaJ"/>
    <property type="match status" value="1"/>
</dbReference>
<accession>A0AAE4SBW5</accession>
<evidence type="ECO:0000256" key="1">
    <source>
        <dbReference type="ARBA" id="ARBA00023186"/>
    </source>
</evidence>
<comment type="caution">
    <text evidence="3">The sequence shown here is derived from an EMBL/GenBank/DDBJ whole genome shotgun (WGS) entry which is preliminary data.</text>
</comment>
<dbReference type="InterPro" id="IPR008971">
    <property type="entry name" value="HSP40/DnaJ_pept-bd"/>
</dbReference>
<evidence type="ECO:0000259" key="2">
    <source>
        <dbReference type="PROSITE" id="PS50076"/>
    </source>
</evidence>
<dbReference type="Gene3D" id="2.60.260.20">
    <property type="entry name" value="Urease metallochaperone UreE, N-terminal domain"/>
    <property type="match status" value="2"/>
</dbReference>
<dbReference type="InterPro" id="IPR002939">
    <property type="entry name" value="DnaJ_C"/>
</dbReference>
<dbReference type="AlphaFoldDB" id="A0AAE4SBW5"/>
<sequence length="263" mass="29117">MHNNMADTDTDTHYTTLGIPRNATAEMIKKAYISLVKQYHPDRAGTDEAKQDEYNERLLKIMASYEVLGDAEKRAEYDACLSENAEEQTSAPRGKKMCGMPTKGGDIETDYPISLAIAAYGKGKIPMKVAGERVVVKVYPGVRRYRLEGYGVPVEPGKPRGDLYVNLKIIPEENWELDDSTNNLIRKLQITPKQAERGGTVPVQMLFNKILKVTLPADVKTGDRFAPPEGKGLGVMSPKKKGDLIIEVEVVEKKGFLSGLFGK</sequence>